<protein>
    <submittedName>
        <fullName evidence="8">Thioredoxin peroxidase</fullName>
    </submittedName>
</protein>
<name>A0A919PQT5_9ACTN</name>
<sequence>MSGSVSQSVPPTVLQAGQRAPDFELPDAPDHRTGTTQFRGRPAVLAFYPADWSPVCGDQMALYQAVMPEFERYNAGVLGISVDNVWSHRAFAEDRGITFPLLADFEPKGEVARQYGVYDEQSGVCQRALFVLDGEGMVAWSQVAPSGINPGADGILNALDGLTGIDSGRRPVL</sequence>
<feature type="region of interest" description="Disordered" evidence="6">
    <location>
        <begin position="1"/>
        <end position="36"/>
    </location>
</feature>
<keyword evidence="3" id="KW-0560">Oxidoreductase</keyword>
<dbReference type="PANTHER" id="PTHR43110">
    <property type="entry name" value="THIOL PEROXIDASE"/>
    <property type="match status" value="1"/>
</dbReference>
<evidence type="ECO:0000313" key="9">
    <source>
        <dbReference type="Proteomes" id="UP000660611"/>
    </source>
</evidence>
<reference evidence="8" key="1">
    <citation type="submission" date="2021-01" db="EMBL/GenBank/DDBJ databases">
        <title>Whole genome shotgun sequence of Dactylosporangium siamense NBRC 106093.</title>
        <authorList>
            <person name="Komaki H."/>
            <person name="Tamura T."/>
        </authorList>
    </citation>
    <scope>NUCLEOTIDE SEQUENCE</scope>
    <source>
        <strain evidence="8">NBRC 106093</strain>
    </source>
</reference>
<dbReference type="InterPro" id="IPR013766">
    <property type="entry name" value="Thioredoxin_domain"/>
</dbReference>
<dbReference type="EMBL" id="BONQ01000073">
    <property type="protein sequence ID" value="GIG46623.1"/>
    <property type="molecule type" value="Genomic_DNA"/>
</dbReference>
<evidence type="ECO:0000256" key="3">
    <source>
        <dbReference type="ARBA" id="ARBA00023002"/>
    </source>
</evidence>
<dbReference type="CDD" id="cd03018">
    <property type="entry name" value="PRX_AhpE_like"/>
    <property type="match status" value="1"/>
</dbReference>
<evidence type="ECO:0000256" key="5">
    <source>
        <dbReference type="PIRSR" id="PIRSR000239-1"/>
    </source>
</evidence>
<dbReference type="InterPro" id="IPR024706">
    <property type="entry name" value="Peroxiredoxin_AhpC-typ"/>
</dbReference>
<organism evidence="8 9">
    <name type="scientific">Dactylosporangium siamense</name>
    <dbReference type="NCBI Taxonomy" id="685454"/>
    <lineage>
        <taxon>Bacteria</taxon>
        <taxon>Bacillati</taxon>
        <taxon>Actinomycetota</taxon>
        <taxon>Actinomycetes</taxon>
        <taxon>Micromonosporales</taxon>
        <taxon>Micromonosporaceae</taxon>
        <taxon>Dactylosporangium</taxon>
    </lineage>
</organism>
<feature type="active site" description="Cysteine sulfenic acid (-SOH) intermediate; for peroxidase activity" evidence="5">
    <location>
        <position position="56"/>
    </location>
</feature>
<dbReference type="InterPro" id="IPR036249">
    <property type="entry name" value="Thioredoxin-like_sf"/>
</dbReference>
<dbReference type="InterPro" id="IPR000866">
    <property type="entry name" value="AhpC/TSA"/>
</dbReference>
<dbReference type="Pfam" id="PF00578">
    <property type="entry name" value="AhpC-TSA"/>
    <property type="match status" value="1"/>
</dbReference>
<evidence type="ECO:0000259" key="7">
    <source>
        <dbReference type="PROSITE" id="PS51352"/>
    </source>
</evidence>
<feature type="domain" description="Thioredoxin" evidence="7">
    <location>
        <begin position="14"/>
        <end position="164"/>
    </location>
</feature>
<keyword evidence="9" id="KW-1185">Reference proteome</keyword>
<feature type="compositionally biased region" description="Polar residues" evidence="6">
    <location>
        <begin position="1"/>
        <end position="10"/>
    </location>
</feature>
<evidence type="ECO:0000256" key="2">
    <source>
        <dbReference type="ARBA" id="ARBA00022862"/>
    </source>
</evidence>
<accession>A0A919PQT5</accession>
<keyword evidence="1 8" id="KW-0575">Peroxidase</keyword>
<dbReference type="PIRSF" id="PIRSF000239">
    <property type="entry name" value="AHPC"/>
    <property type="match status" value="1"/>
</dbReference>
<dbReference type="RefSeq" id="WP_203848389.1">
    <property type="nucleotide sequence ID" value="NZ_BAAAVW010000015.1"/>
</dbReference>
<dbReference type="AlphaFoldDB" id="A0A919PQT5"/>
<dbReference type="Proteomes" id="UP000660611">
    <property type="component" value="Unassembled WGS sequence"/>
</dbReference>
<gene>
    <name evidence="8" type="ORF">Dsi01nite_046640</name>
</gene>
<proteinExistence type="predicted"/>
<dbReference type="Gene3D" id="3.40.30.10">
    <property type="entry name" value="Glutaredoxin"/>
    <property type="match status" value="1"/>
</dbReference>
<dbReference type="PROSITE" id="PS51352">
    <property type="entry name" value="THIOREDOXIN_2"/>
    <property type="match status" value="1"/>
</dbReference>
<dbReference type="PANTHER" id="PTHR43110:SF1">
    <property type="entry name" value="THIOL PEROXIDASE"/>
    <property type="match status" value="1"/>
</dbReference>
<dbReference type="SUPFAM" id="SSF52833">
    <property type="entry name" value="Thioredoxin-like"/>
    <property type="match status" value="1"/>
</dbReference>
<evidence type="ECO:0000256" key="4">
    <source>
        <dbReference type="ARBA" id="ARBA00023284"/>
    </source>
</evidence>
<evidence type="ECO:0000313" key="8">
    <source>
        <dbReference type="EMBL" id="GIG46623.1"/>
    </source>
</evidence>
<keyword evidence="2" id="KW-0049">Antioxidant</keyword>
<evidence type="ECO:0000256" key="1">
    <source>
        <dbReference type="ARBA" id="ARBA00022559"/>
    </source>
</evidence>
<evidence type="ECO:0000256" key="6">
    <source>
        <dbReference type="SAM" id="MobiDB-lite"/>
    </source>
</evidence>
<keyword evidence="4" id="KW-0676">Redox-active center</keyword>
<dbReference type="InterPro" id="IPR050455">
    <property type="entry name" value="Tpx_Peroxidase_subfamily"/>
</dbReference>
<dbReference type="GO" id="GO:0004601">
    <property type="term" value="F:peroxidase activity"/>
    <property type="evidence" value="ECO:0007669"/>
    <property type="project" value="UniProtKB-KW"/>
</dbReference>
<comment type="caution">
    <text evidence="8">The sequence shown here is derived from an EMBL/GenBank/DDBJ whole genome shotgun (WGS) entry which is preliminary data.</text>
</comment>